<evidence type="ECO:0000259" key="9">
    <source>
        <dbReference type="PROSITE" id="PS51468"/>
    </source>
</evidence>
<dbReference type="GO" id="GO:0005576">
    <property type="term" value="C:extracellular region"/>
    <property type="evidence" value="ECO:0007669"/>
    <property type="project" value="UniProtKB-SubCell"/>
</dbReference>
<protein>
    <recommendedName>
        <fullName evidence="12">Inter-alpha-trypsin inhibitor heavy chain H5</fullName>
    </recommendedName>
</protein>
<evidence type="ECO:0000256" key="7">
    <source>
        <dbReference type="ARBA" id="ARBA00023180"/>
    </source>
</evidence>
<evidence type="ECO:0000256" key="1">
    <source>
        <dbReference type="ARBA" id="ARBA00004613"/>
    </source>
</evidence>
<accession>A0A401NSU3</accession>
<dbReference type="InterPro" id="IPR002035">
    <property type="entry name" value="VWF_A"/>
</dbReference>
<comment type="caution">
    <text evidence="10">The sequence shown here is derived from an EMBL/GenBank/DDBJ whole genome shotgun (WGS) entry which is preliminary data.</text>
</comment>
<sequence>MVVMEEFQRLPRQIVVSQRSDSKPHLTDFVVKSTIFSRYAFTAVSSTMVNRAYKPKDAIFQMQIPASAFISNFTMIIGKKVHQSEVTSKAKKSKDKIKEHSGKNDMDSEVEIFTVTVPLPARTKVLFLLTYEELLERRLGKYTQVISVRPMQIIPKLLVEIHLTESSGITFLEVAPLRNSKQTNHPIAASPPPSTKISQTRTTAHIRFSPSITQQAAISETGVLGDFIMRYDVDRELGVGEIQVQNGYFVHYFAPKDLPPVPKNVVFVIDTSGSMAGQKIQQTKEALFTILNDLRPIDHFNIINFSSRIKVWQSGKLVPVIRETLRDAKKYIFQMSPSGGTNINDAIQTASKLLKDYIAQQDKSVRTVSLIIFLTDGRPTIAEIQPRKILNNTKNAVENKFCIFSLGIGKDVDYKLLERMSLENCGVMRRIDEDSDASAQLKGFYDEIGTPLLSDIRVDYSEDSVEYVTQNVFANYFNGSELVIAGKLTNSTVNNLHVQVTASTSDKRLTLEADVIINDTRKSSDNAKGRPSDAKLLQRAWSYLTVKELLRSRLKSGSSRMKEILFDKARNLSLEYHFVTPLTSLSVKSSGDQSSASTENVMNESEVKAERAQALQTLTKPDSTSLQERKKTVVVSKTSADGDPHFVVDFPLSKMSVCFNIDGEPGNILRLVSDQESSGVTINGQLIGAPAPPNGHKKQRTYFSTITIIASKPSRSYIEITPHKVVFDGRDRFILSCDKTIEVEIEGLVVSVTAKSKVTVTIQEFISFVILLHQYKNPAPYQRDHLGFYILNSKGLSSNAHGLLGQFLYSEVQISETAVKASGSARQQNQTQAEGNGKSLGSVIMLNIKDRLVPVVRKQRRIYNGQQQVDCWFAKNNAINLIDGIYKDYLVSNLFETSTSSANQL</sequence>
<evidence type="ECO:0008006" key="12">
    <source>
        <dbReference type="Google" id="ProtNLM"/>
    </source>
</evidence>
<dbReference type="SUPFAM" id="SSF53300">
    <property type="entry name" value="vWA-like"/>
    <property type="match status" value="1"/>
</dbReference>
<dbReference type="Gene3D" id="3.40.50.410">
    <property type="entry name" value="von Willebrand factor, type A domain"/>
    <property type="match status" value="1"/>
</dbReference>
<evidence type="ECO:0000256" key="4">
    <source>
        <dbReference type="ARBA" id="ARBA00022690"/>
    </source>
</evidence>
<dbReference type="Pfam" id="PF00092">
    <property type="entry name" value="VWA"/>
    <property type="match status" value="1"/>
</dbReference>
<dbReference type="SMART" id="SM00327">
    <property type="entry name" value="VWA"/>
    <property type="match status" value="1"/>
</dbReference>
<dbReference type="Pfam" id="PF08487">
    <property type="entry name" value="VIT"/>
    <property type="match status" value="1"/>
</dbReference>
<organism evidence="10 11">
    <name type="scientific">Scyliorhinus torazame</name>
    <name type="common">Cloudy catshark</name>
    <name type="synonym">Catulus torazame</name>
    <dbReference type="NCBI Taxonomy" id="75743"/>
    <lineage>
        <taxon>Eukaryota</taxon>
        <taxon>Metazoa</taxon>
        <taxon>Chordata</taxon>
        <taxon>Craniata</taxon>
        <taxon>Vertebrata</taxon>
        <taxon>Chondrichthyes</taxon>
        <taxon>Elasmobranchii</taxon>
        <taxon>Galeomorphii</taxon>
        <taxon>Galeoidea</taxon>
        <taxon>Carcharhiniformes</taxon>
        <taxon>Scyliorhinidae</taxon>
        <taxon>Scyliorhinus</taxon>
    </lineage>
</organism>
<dbReference type="STRING" id="75743.A0A401NSU3"/>
<dbReference type="InterPro" id="IPR050934">
    <property type="entry name" value="ITIH"/>
</dbReference>
<dbReference type="InterPro" id="IPR013694">
    <property type="entry name" value="VIT"/>
</dbReference>
<feature type="domain" description="VIT" evidence="9">
    <location>
        <begin position="10"/>
        <end position="133"/>
    </location>
</feature>
<dbReference type="GO" id="GO:0030212">
    <property type="term" value="P:hyaluronan metabolic process"/>
    <property type="evidence" value="ECO:0007669"/>
    <property type="project" value="InterPro"/>
</dbReference>
<proteinExistence type="inferred from homology"/>
<evidence type="ECO:0000256" key="5">
    <source>
        <dbReference type="ARBA" id="ARBA00022729"/>
    </source>
</evidence>
<dbReference type="InterPro" id="IPR036465">
    <property type="entry name" value="vWFA_dom_sf"/>
</dbReference>
<evidence type="ECO:0000259" key="8">
    <source>
        <dbReference type="PROSITE" id="PS50234"/>
    </source>
</evidence>
<name>A0A401NSU3_SCYTO</name>
<feature type="domain" description="VWFA" evidence="8">
    <location>
        <begin position="264"/>
        <end position="448"/>
    </location>
</feature>
<dbReference type="Proteomes" id="UP000288216">
    <property type="component" value="Unassembled WGS sequence"/>
</dbReference>
<dbReference type="CDD" id="cd01461">
    <property type="entry name" value="vWA_interalpha_trypsin_inhibitor"/>
    <property type="match status" value="1"/>
</dbReference>
<evidence type="ECO:0000313" key="11">
    <source>
        <dbReference type="Proteomes" id="UP000288216"/>
    </source>
</evidence>
<keyword evidence="11" id="KW-1185">Reference proteome</keyword>
<comment type="similarity">
    <text evidence="2">Belongs to the ITIH family.</text>
</comment>
<dbReference type="FunFam" id="3.40.50.410:FF:000013">
    <property type="entry name" value="inter-alpha-trypsin inhibitor heavy chain H2"/>
    <property type="match status" value="1"/>
</dbReference>
<reference evidence="10 11" key="1">
    <citation type="journal article" date="2018" name="Nat. Ecol. Evol.">
        <title>Shark genomes provide insights into elasmobranch evolution and the origin of vertebrates.</title>
        <authorList>
            <person name="Hara Y"/>
            <person name="Yamaguchi K"/>
            <person name="Onimaru K"/>
            <person name="Kadota M"/>
            <person name="Koyanagi M"/>
            <person name="Keeley SD"/>
            <person name="Tatsumi K"/>
            <person name="Tanaka K"/>
            <person name="Motone F"/>
            <person name="Kageyama Y"/>
            <person name="Nozu R"/>
            <person name="Adachi N"/>
            <person name="Nishimura O"/>
            <person name="Nakagawa R"/>
            <person name="Tanegashima C"/>
            <person name="Kiyatake I"/>
            <person name="Matsumoto R"/>
            <person name="Murakumo K"/>
            <person name="Nishida K"/>
            <person name="Terakita A"/>
            <person name="Kuratani S"/>
            <person name="Sato K"/>
            <person name="Hyodo S Kuraku.S."/>
        </authorList>
    </citation>
    <scope>NUCLEOTIDE SEQUENCE [LARGE SCALE GENOMIC DNA]</scope>
</reference>
<keyword evidence="7" id="KW-0325">Glycoprotein</keyword>
<dbReference type="OrthoDB" id="299997at2759"/>
<evidence type="ECO:0000256" key="6">
    <source>
        <dbReference type="ARBA" id="ARBA00022900"/>
    </source>
</evidence>
<evidence type="ECO:0000313" key="10">
    <source>
        <dbReference type="EMBL" id="GCB63945.1"/>
    </source>
</evidence>
<dbReference type="EMBL" id="BFAA01000038">
    <property type="protein sequence ID" value="GCB63945.1"/>
    <property type="molecule type" value="Genomic_DNA"/>
</dbReference>
<dbReference type="OMA" id="TWSYLTI"/>
<dbReference type="GO" id="GO:0004867">
    <property type="term" value="F:serine-type endopeptidase inhibitor activity"/>
    <property type="evidence" value="ECO:0007669"/>
    <property type="project" value="UniProtKB-KW"/>
</dbReference>
<keyword evidence="5" id="KW-0732">Signal</keyword>
<keyword evidence="6" id="KW-0722">Serine protease inhibitor</keyword>
<dbReference type="PANTHER" id="PTHR10338">
    <property type="entry name" value="INTER-ALPHA-TRYPSIN INHIBITOR HEAVY CHAIN FAMILY MEMBER"/>
    <property type="match status" value="1"/>
</dbReference>
<keyword evidence="3" id="KW-0964">Secreted</keyword>
<dbReference type="PROSITE" id="PS50234">
    <property type="entry name" value="VWFA"/>
    <property type="match status" value="1"/>
</dbReference>
<dbReference type="InterPro" id="IPR010600">
    <property type="entry name" value="ITI_HC_C"/>
</dbReference>
<evidence type="ECO:0000256" key="2">
    <source>
        <dbReference type="ARBA" id="ARBA00010158"/>
    </source>
</evidence>
<dbReference type="PANTHER" id="PTHR10338:SF62">
    <property type="entry name" value="INTER-ALPHA-TRYPSIN INHIBITOR HEAVY CHAIN H5"/>
    <property type="match status" value="1"/>
</dbReference>
<keyword evidence="4" id="KW-0646">Protease inhibitor</keyword>
<dbReference type="SMART" id="SM00609">
    <property type="entry name" value="VIT"/>
    <property type="match status" value="1"/>
</dbReference>
<gene>
    <name evidence="10" type="ORF">scyTo_0000217</name>
</gene>
<dbReference type="PROSITE" id="PS51468">
    <property type="entry name" value="VIT"/>
    <property type="match status" value="1"/>
</dbReference>
<dbReference type="Pfam" id="PF06668">
    <property type="entry name" value="ITI_HC_C"/>
    <property type="match status" value="1"/>
</dbReference>
<dbReference type="AlphaFoldDB" id="A0A401NSU3"/>
<evidence type="ECO:0000256" key="3">
    <source>
        <dbReference type="ARBA" id="ARBA00022525"/>
    </source>
</evidence>
<comment type="subcellular location">
    <subcellularLocation>
        <location evidence="1">Secreted</location>
    </subcellularLocation>
</comment>